<feature type="compositionally biased region" description="Acidic residues" evidence="1">
    <location>
        <begin position="238"/>
        <end position="247"/>
    </location>
</feature>
<proteinExistence type="predicted"/>
<accession>A0A9P9DFI4</accession>
<dbReference type="Proteomes" id="UP000700596">
    <property type="component" value="Unassembled WGS sequence"/>
</dbReference>
<name>A0A9P9DFI4_9PLEO</name>
<feature type="region of interest" description="Disordered" evidence="1">
    <location>
        <begin position="34"/>
        <end position="56"/>
    </location>
</feature>
<reference evidence="2" key="1">
    <citation type="journal article" date="2021" name="Nat. Commun.">
        <title>Genetic determinants of endophytism in the Arabidopsis root mycobiome.</title>
        <authorList>
            <person name="Mesny F."/>
            <person name="Miyauchi S."/>
            <person name="Thiergart T."/>
            <person name="Pickel B."/>
            <person name="Atanasova L."/>
            <person name="Karlsson M."/>
            <person name="Huettel B."/>
            <person name="Barry K.W."/>
            <person name="Haridas S."/>
            <person name="Chen C."/>
            <person name="Bauer D."/>
            <person name="Andreopoulos W."/>
            <person name="Pangilinan J."/>
            <person name="LaButti K."/>
            <person name="Riley R."/>
            <person name="Lipzen A."/>
            <person name="Clum A."/>
            <person name="Drula E."/>
            <person name="Henrissat B."/>
            <person name="Kohler A."/>
            <person name="Grigoriev I.V."/>
            <person name="Martin F.M."/>
            <person name="Hacquard S."/>
        </authorList>
    </citation>
    <scope>NUCLEOTIDE SEQUENCE</scope>
    <source>
        <strain evidence="2">MPI-CAGE-CH-0243</strain>
    </source>
</reference>
<dbReference type="GO" id="GO:0005680">
    <property type="term" value="C:anaphase-promoting complex"/>
    <property type="evidence" value="ECO:0007669"/>
    <property type="project" value="InterPro"/>
</dbReference>
<gene>
    <name evidence="2" type="ORF">B0J11DRAFT_583377</name>
</gene>
<feature type="region of interest" description="Disordered" evidence="1">
    <location>
        <begin position="126"/>
        <end position="302"/>
    </location>
</feature>
<evidence type="ECO:0000313" key="2">
    <source>
        <dbReference type="EMBL" id="KAH7118002.1"/>
    </source>
</evidence>
<sequence>MLSLPLITPRLDASLWPSHRASNSYLDVASNDTHNAASSAGHRHPNSSQNQRGPARSALAALVADENNIYQRKQNVRRFGAGWIKPPGVAKTYQAKMDEDAEREEQEQLARREQVLLDLAAAQTDAANQDAAAQGDEEMMEGERDLDDEVPEAEADESDISSNLDDSEVEEGDTSALGDQTAEVTFNEDSFIEGSMMQADVQHRLEMEEAEMAGVLQDERDLDDDIPEAGSYEHTDTEIDSDSDENEASLLSAPSAQRRRSGRRSSGIRSGRSQRNSAILDVHPRSSFGVEGSSSILDGSSFLRSSPAVARASLRSRLLGGRSRGPG</sequence>
<dbReference type="AlphaFoldDB" id="A0A9P9DFI4"/>
<feature type="compositionally biased region" description="Low complexity" evidence="1">
    <location>
        <begin position="264"/>
        <end position="277"/>
    </location>
</feature>
<dbReference type="Pfam" id="PF05841">
    <property type="entry name" value="Apc15p"/>
    <property type="match status" value="1"/>
</dbReference>
<comment type="caution">
    <text evidence="2">The sequence shown here is derived from an EMBL/GenBank/DDBJ whole genome shotgun (WGS) entry which is preliminary data.</text>
</comment>
<evidence type="ECO:0008006" key="4">
    <source>
        <dbReference type="Google" id="ProtNLM"/>
    </source>
</evidence>
<protein>
    <recommendedName>
        <fullName evidence="4">Apc15p protein-domain-containing protein</fullName>
    </recommendedName>
</protein>
<dbReference type="OrthoDB" id="5320532at2759"/>
<dbReference type="EMBL" id="JAGMWT010000013">
    <property type="protein sequence ID" value="KAH7118002.1"/>
    <property type="molecule type" value="Genomic_DNA"/>
</dbReference>
<evidence type="ECO:0000313" key="3">
    <source>
        <dbReference type="Proteomes" id="UP000700596"/>
    </source>
</evidence>
<dbReference type="InterPro" id="IPR008402">
    <property type="entry name" value="APC_su15/mnd2"/>
</dbReference>
<evidence type="ECO:0000256" key="1">
    <source>
        <dbReference type="SAM" id="MobiDB-lite"/>
    </source>
</evidence>
<organism evidence="2 3">
    <name type="scientific">Dendryphion nanum</name>
    <dbReference type="NCBI Taxonomy" id="256645"/>
    <lineage>
        <taxon>Eukaryota</taxon>
        <taxon>Fungi</taxon>
        <taxon>Dikarya</taxon>
        <taxon>Ascomycota</taxon>
        <taxon>Pezizomycotina</taxon>
        <taxon>Dothideomycetes</taxon>
        <taxon>Pleosporomycetidae</taxon>
        <taxon>Pleosporales</taxon>
        <taxon>Torulaceae</taxon>
        <taxon>Dendryphion</taxon>
    </lineage>
</organism>
<keyword evidence="3" id="KW-1185">Reference proteome</keyword>
<feature type="compositionally biased region" description="Acidic residues" evidence="1">
    <location>
        <begin position="135"/>
        <end position="173"/>
    </location>
</feature>
<dbReference type="GO" id="GO:0031145">
    <property type="term" value="P:anaphase-promoting complex-dependent catabolic process"/>
    <property type="evidence" value="ECO:0007669"/>
    <property type="project" value="InterPro"/>
</dbReference>